<dbReference type="AlphaFoldDB" id="S9RDG2"/>
<evidence type="ECO:0000256" key="2">
    <source>
        <dbReference type="ARBA" id="ARBA00007185"/>
    </source>
</evidence>
<dbReference type="EMBL" id="APVH01000059">
    <property type="protein sequence ID" value="EPX76165.1"/>
    <property type="molecule type" value="Genomic_DNA"/>
</dbReference>
<dbReference type="InterPro" id="IPR050926">
    <property type="entry name" value="Aconitase/IPM_isomerase"/>
</dbReference>
<evidence type="ECO:0000256" key="4">
    <source>
        <dbReference type="ARBA" id="ARBA00023004"/>
    </source>
</evidence>
<dbReference type="Gene3D" id="3.20.20.70">
    <property type="entry name" value="Aldolase class I"/>
    <property type="match status" value="1"/>
</dbReference>
<keyword evidence="3" id="KW-0479">Metal-binding</keyword>
<dbReference type="GO" id="GO:0003994">
    <property type="term" value="F:aconitate hydratase activity"/>
    <property type="evidence" value="ECO:0007669"/>
    <property type="project" value="UniProtKB-EC"/>
</dbReference>
<gene>
    <name evidence="7" type="ORF">Salmuc_01948</name>
</gene>
<comment type="similarity">
    <text evidence="2">Belongs to the aconitase/IPM isomerase family.</text>
</comment>
<dbReference type="eggNOG" id="COG1048">
    <property type="taxonomic scope" value="Bacteria"/>
</dbReference>
<evidence type="ECO:0000256" key="3">
    <source>
        <dbReference type="ARBA" id="ARBA00022723"/>
    </source>
</evidence>
<dbReference type="PANTHER" id="PTHR43160">
    <property type="entry name" value="ACONITATE HYDRATASE B"/>
    <property type="match status" value="1"/>
</dbReference>
<keyword evidence="8" id="KW-1185">Reference proteome</keyword>
<dbReference type="GO" id="GO:0006099">
    <property type="term" value="P:tricarboxylic acid cycle"/>
    <property type="evidence" value="ECO:0007669"/>
    <property type="project" value="TreeGrafter"/>
</dbReference>
<comment type="caution">
    <text evidence="7">The sequence shown here is derived from an EMBL/GenBank/DDBJ whole genome shotgun (WGS) entry which is preliminary data.</text>
</comment>
<evidence type="ECO:0000313" key="8">
    <source>
        <dbReference type="Proteomes" id="UP000015347"/>
    </source>
</evidence>
<dbReference type="PANTHER" id="PTHR43160:SF3">
    <property type="entry name" value="ACONITATE HYDRATASE, MITOCHONDRIAL"/>
    <property type="match status" value="1"/>
</dbReference>
<dbReference type="SUPFAM" id="SSF53732">
    <property type="entry name" value="Aconitase iron-sulfur domain"/>
    <property type="match status" value="1"/>
</dbReference>
<feature type="domain" description="Aconitase/3-isopropylmalate dehydratase large subunit alpha/beta/alpha" evidence="6">
    <location>
        <begin position="2"/>
        <end position="82"/>
    </location>
</feature>
<dbReference type="Pfam" id="PF00330">
    <property type="entry name" value="Aconitase"/>
    <property type="match status" value="1"/>
</dbReference>
<evidence type="ECO:0000313" key="7">
    <source>
        <dbReference type="EMBL" id="EPX76165.1"/>
    </source>
</evidence>
<accession>S9RDG2</accession>
<dbReference type="Gene3D" id="3.40.1060.10">
    <property type="entry name" value="Aconitase, Domain 2"/>
    <property type="match status" value="1"/>
</dbReference>
<keyword evidence="4" id="KW-0408">Iron</keyword>
<dbReference type="GO" id="GO:0046872">
    <property type="term" value="F:metal ion binding"/>
    <property type="evidence" value="ECO:0007669"/>
    <property type="project" value="UniProtKB-KW"/>
</dbReference>
<dbReference type="InterPro" id="IPR001030">
    <property type="entry name" value="Acoase/IPM_deHydtase_lsu_aba"/>
</dbReference>
<dbReference type="InterPro" id="IPR013785">
    <property type="entry name" value="Aldolase_TIM"/>
</dbReference>
<sequence>MDRHVIANMGTEMGATTTVFPSDEAVRRFLEARGRGEAFTPLSADPGCDYDLHDTVDLSTLEPPIATPSSPGNVVPVTEIAGKPCWQSDIGSSANPGYRDFAMVADIVAGRQIAEDASLDINPSSRQVLETLTFADPADRKKIGRGDTIRIRDLRTRMSERPEVRAEVGPRTLTLRHDLSPLQLDILMAGGVINWIRDRDKASAAAPSRRGATGNTATEDLVFAFNEGGLDTGIDMDRLLAVGDRIAALPGGVVGSHLRNVPRDRAA</sequence>
<dbReference type="Proteomes" id="UP000015347">
    <property type="component" value="Unassembled WGS sequence"/>
</dbReference>
<name>S9RDG2_9RHOB</name>
<keyword evidence="5" id="KW-0411">Iron-sulfur</keyword>
<dbReference type="GO" id="GO:0051539">
    <property type="term" value="F:4 iron, 4 sulfur cluster binding"/>
    <property type="evidence" value="ECO:0007669"/>
    <property type="project" value="TreeGrafter"/>
</dbReference>
<dbReference type="EC" id="4.2.1.3" evidence="7"/>
<dbReference type="STRING" id="1123237.Salmuc_01948"/>
<protein>
    <submittedName>
        <fullName evidence="7">Aconitate hydratase</fullName>
        <ecNumber evidence="7">4.2.1.3</ecNumber>
    </submittedName>
</protein>
<evidence type="ECO:0000259" key="6">
    <source>
        <dbReference type="Pfam" id="PF00330"/>
    </source>
</evidence>
<dbReference type="HOGENOM" id="CLU_1041659_0_0_5"/>
<dbReference type="GO" id="GO:0005829">
    <property type="term" value="C:cytosol"/>
    <property type="evidence" value="ECO:0007669"/>
    <property type="project" value="TreeGrafter"/>
</dbReference>
<dbReference type="InterPro" id="IPR015932">
    <property type="entry name" value="Aconitase_dom2"/>
</dbReference>
<keyword evidence="7" id="KW-0456">Lyase</keyword>
<evidence type="ECO:0000256" key="5">
    <source>
        <dbReference type="ARBA" id="ARBA00023014"/>
    </source>
</evidence>
<dbReference type="InterPro" id="IPR015931">
    <property type="entry name" value="Acnase/IPM_dHydase_lsu_aba_1/3"/>
</dbReference>
<comment type="cofactor">
    <cofactor evidence="1">
        <name>[4Fe-4S] cluster</name>
        <dbReference type="ChEBI" id="CHEBI:49883"/>
    </cofactor>
</comment>
<organism evidence="7 8">
    <name type="scientific">Salipiger mucosus DSM 16094</name>
    <dbReference type="NCBI Taxonomy" id="1123237"/>
    <lineage>
        <taxon>Bacteria</taxon>
        <taxon>Pseudomonadati</taxon>
        <taxon>Pseudomonadota</taxon>
        <taxon>Alphaproteobacteria</taxon>
        <taxon>Rhodobacterales</taxon>
        <taxon>Roseobacteraceae</taxon>
        <taxon>Salipiger</taxon>
    </lineage>
</organism>
<proteinExistence type="inferred from homology"/>
<dbReference type="Gene3D" id="3.30.499.10">
    <property type="entry name" value="Aconitase, domain 3"/>
    <property type="match status" value="1"/>
</dbReference>
<reference evidence="8" key="1">
    <citation type="journal article" date="2014" name="Stand. Genomic Sci.">
        <title>Genome sequence of the exopolysaccharide-producing Salipiger mucosus type strain (DSM 16094(T)), a moderately halophilic member of the Roseobacter clade.</title>
        <authorList>
            <person name="Riedel T."/>
            <person name="Spring S."/>
            <person name="Fiebig A."/>
            <person name="Petersen J."/>
            <person name="Kyrpides N.C."/>
            <person name="Goker M."/>
            <person name="Klenk H.P."/>
        </authorList>
    </citation>
    <scope>NUCLEOTIDE SEQUENCE [LARGE SCALE GENOMIC DNA]</scope>
    <source>
        <strain evidence="8">DSM 16094</strain>
    </source>
</reference>
<evidence type="ECO:0000256" key="1">
    <source>
        <dbReference type="ARBA" id="ARBA00001966"/>
    </source>
</evidence>
<dbReference type="InterPro" id="IPR036008">
    <property type="entry name" value="Aconitase_4Fe-4S_dom"/>
</dbReference>